<organism evidence="6 7">
    <name type="scientific">Coleophoma crateriformis</name>
    <dbReference type="NCBI Taxonomy" id="565419"/>
    <lineage>
        <taxon>Eukaryota</taxon>
        <taxon>Fungi</taxon>
        <taxon>Dikarya</taxon>
        <taxon>Ascomycota</taxon>
        <taxon>Pezizomycotina</taxon>
        <taxon>Leotiomycetes</taxon>
        <taxon>Helotiales</taxon>
        <taxon>Dermateaceae</taxon>
        <taxon>Coleophoma</taxon>
    </lineage>
</organism>
<evidence type="ECO:0000256" key="3">
    <source>
        <dbReference type="ARBA" id="ARBA00023295"/>
    </source>
</evidence>
<dbReference type="GO" id="GO:0004553">
    <property type="term" value="F:hydrolase activity, hydrolyzing O-glycosyl compounds"/>
    <property type="evidence" value="ECO:0007669"/>
    <property type="project" value="InterPro"/>
</dbReference>
<keyword evidence="5" id="KW-0732">Signal</keyword>
<sequence length="546" mass="58225">MAKLSLAHAWLAIVSLTFLRLTAVSAADITATFTNGNNFIFDTDGNAIDSTSGKIDFFNGTYVWYGLSFACAKEFCGILSYSSPDLVHWKNNGFLFDPNTTEIATLCGGSLTGNCGRPHIVYSEADSEYVLWVNARAPGYALFTSKSATSGYVPLAQRALVGVQRPATMAGDFSVAVINGTGYLAYSLLDFTTTGASIWPPFLQSIYVQELTADLKNTTGDAFQIMPVGDLVDNEAESPDIWQRGDYFYVTASNTCGFCTGTILVVYRSTSIQGPWQRQIISADTCGGQTTAVLTLPSSSGGPTTYLHQADTFSDAPGAITGIRTGIHGHDFQPLSFNVDGSVQDIDCTVGTQKVITLAPGNSTATDGTALAATDGSGESDQAYHVVCDLPKYQLYQTWASSKSGSLTSVGFNMAADSATGNLSATVFRYTNNTNFFTPRYVWETLASVNFLPTELTTSMAVLQVPVSNVTVQVGDRLGIALVNGGVTPMCHPVKTDSNVMFDVDTSTRTLFANGLGQVSMRGKQGDTVPVKIMPGAEIKWFATVM</sequence>
<keyword evidence="3 4" id="KW-0326">Glycosidase</keyword>
<evidence type="ECO:0000256" key="2">
    <source>
        <dbReference type="ARBA" id="ARBA00022801"/>
    </source>
</evidence>
<dbReference type="AlphaFoldDB" id="A0A3D8R7T7"/>
<name>A0A3D8R7T7_9HELO</name>
<comment type="caution">
    <text evidence="6">The sequence shown here is derived from an EMBL/GenBank/DDBJ whole genome shotgun (WGS) entry which is preliminary data.</text>
</comment>
<dbReference type="OrthoDB" id="9970295at2759"/>
<proteinExistence type="inferred from homology"/>
<evidence type="ECO:0000256" key="4">
    <source>
        <dbReference type="RuleBase" id="RU361187"/>
    </source>
</evidence>
<reference evidence="6 7" key="1">
    <citation type="journal article" date="2018" name="IMA Fungus">
        <title>IMA Genome-F 9: Draft genome sequence of Annulohypoxylon stygium, Aspergillus mulundensis, Berkeleyomyces basicola (syn. Thielaviopsis basicola), Ceratocystis smalleyi, two Cercospora beticola strains, Coleophoma cylindrospora, Fusarium fracticaudum, Phialophora cf. hyalina, and Morchella septimelata.</title>
        <authorList>
            <person name="Wingfield B.D."/>
            <person name="Bills G.F."/>
            <person name="Dong Y."/>
            <person name="Huang W."/>
            <person name="Nel W.J."/>
            <person name="Swalarsk-Parry B.S."/>
            <person name="Vaghefi N."/>
            <person name="Wilken P.M."/>
            <person name="An Z."/>
            <person name="de Beer Z.W."/>
            <person name="De Vos L."/>
            <person name="Chen L."/>
            <person name="Duong T.A."/>
            <person name="Gao Y."/>
            <person name="Hammerbacher A."/>
            <person name="Kikkert J.R."/>
            <person name="Li Y."/>
            <person name="Li H."/>
            <person name="Li K."/>
            <person name="Li Q."/>
            <person name="Liu X."/>
            <person name="Ma X."/>
            <person name="Naidoo K."/>
            <person name="Pethybridge S.J."/>
            <person name="Sun J."/>
            <person name="Steenkamp E.T."/>
            <person name="van der Nest M.A."/>
            <person name="van Wyk S."/>
            <person name="Wingfield M.J."/>
            <person name="Xiong C."/>
            <person name="Yue Q."/>
            <person name="Zhang X."/>
        </authorList>
    </citation>
    <scope>NUCLEOTIDE SEQUENCE [LARGE SCALE GENOMIC DNA]</scope>
    <source>
        <strain evidence="6 7">BP5796</strain>
    </source>
</reference>
<evidence type="ECO:0000313" key="6">
    <source>
        <dbReference type="EMBL" id="RDW70000.1"/>
    </source>
</evidence>
<dbReference type="PANTHER" id="PTHR22925">
    <property type="entry name" value="GLYCOSYL HYDROLASE 43 FAMILY MEMBER"/>
    <property type="match status" value="1"/>
</dbReference>
<keyword evidence="2 4" id="KW-0378">Hydrolase</keyword>
<dbReference type="InterPro" id="IPR006710">
    <property type="entry name" value="Glyco_hydro_43"/>
</dbReference>
<accession>A0A3D8R7T7</accession>
<feature type="signal peptide" evidence="5">
    <location>
        <begin position="1"/>
        <end position="26"/>
    </location>
</feature>
<evidence type="ECO:0000256" key="1">
    <source>
        <dbReference type="ARBA" id="ARBA00009865"/>
    </source>
</evidence>
<evidence type="ECO:0000313" key="7">
    <source>
        <dbReference type="Proteomes" id="UP000256328"/>
    </source>
</evidence>
<comment type="similarity">
    <text evidence="1 4">Belongs to the glycosyl hydrolase 43 family.</text>
</comment>
<keyword evidence="7" id="KW-1185">Reference proteome</keyword>
<dbReference type="Proteomes" id="UP000256328">
    <property type="component" value="Unassembled WGS sequence"/>
</dbReference>
<dbReference type="CDD" id="cd18824">
    <property type="entry name" value="GH43_CtGH43-like"/>
    <property type="match status" value="1"/>
</dbReference>
<dbReference type="EMBL" id="PDLN01000012">
    <property type="protein sequence ID" value="RDW70000.1"/>
    <property type="molecule type" value="Genomic_DNA"/>
</dbReference>
<dbReference type="Gene3D" id="2.115.10.20">
    <property type="entry name" value="Glycosyl hydrolase domain, family 43"/>
    <property type="match status" value="1"/>
</dbReference>
<dbReference type="GO" id="GO:0005975">
    <property type="term" value="P:carbohydrate metabolic process"/>
    <property type="evidence" value="ECO:0007669"/>
    <property type="project" value="InterPro"/>
</dbReference>
<dbReference type="InterPro" id="IPR023296">
    <property type="entry name" value="Glyco_hydro_beta-prop_sf"/>
</dbReference>
<evidence type="ECO:0008006" key="8">
    <source>
        <dbReference type="Google" id="ProtNLM"/>
    </source>
</evidence>
<evidence type="ECO:0000256" key="5">
    <source>
        <dbReference type="SAM" id="SignalP"/>
    </source>
</evidence>
<protein>
    <recommendedName>
        <fullName evidence="8">Glycoside hydrolase family 43 protein</fullName>
    </recommendedName>
</protein>
<feature type="chain" id="PRO_5017830359" description="Glycoside hydrolase family 43 protein" evidence="5">
    <location>
        <begin position="27"/>
        <end position="546"/>
    </location>
</feature>
<dbReference type="SUPFAM" id="SSF75005">
    <property type="entry name" value="Arabinanase/levansucrase/invertase"/>
    <property type="match status" value="1"/>
</dbReference>
<dbReference type="Pfam" id="PF04616">
    <property type="entry name" value="Glyco_hydro_43"/>
    <property type="match status" value="1"/>
</dbReference>
<gene>
    <name evidence="6" type="ORF">BP5796_08397</name>
</gene>
<dbReference type="PANTHER" id="PTHR22925:SF3">
    <property type="entry name" value="GLYCOSYL HYDROLASE FAMILY PROTEIN 43"/>
    <property type="match status" value="1"/>
</dbReference>